<comment type="caution">
    <text evidence="2">The sequence shown here is derived from an EMBL/GenBank/DDBJ whole genome shotgun (WGS) entry which is preliminary data.</text>
</comment>
<dbReference type="AlphaFoldDB" id="A0A7V7V0R8"/>
<protein>
    <recommendedName>
        <fullName evidence="1">Copper amine oxidase-like N-terminal domain-containing protein</fullName>
    </recommendedName>
</protein>
<name>A0A7V7V0R8_9BACI</name>
<dbReference type="EMBL" id="WBOT01000001">
    <property type="protein sequence ID" value="KAB2335297.1"/>
    <property type="molecule type" value="Genomic_DNA"/>
</dbReference>
<feature type="domain" description="Copper amine oxidase-like N-terminal" evidence="1">
    <location>
        <begin position="367"/>
        <end position="465"/>
    </location>
</feature>
<dbReference type="InterPro" id="IPR036582">
    <property type="entry name" value="Mao_N_sf"/>
</dbReference>
<accession>A0A7V7V0R8</accession>
<gene>
    <name evidence="2" type="ORF">F7732_01640</name>
</gene>
<dbReference type="Proteomes" id="UP000441354">
    <property type="component" value="Unassembled WGS sequence"/>
</dbReference>
<keyword evidence="3" id="KW-1185">Reference proteome</keyword>
<reference evidence="2 3" key="1">
    <citation type="journal article" date="2014" name="Arch. Microbiol.">
        <title>Bacillus mesophilum sp. nov., strain IITR-54T, a novel 4-chlorobiphenyl dechlorinating bacterium.</title>
        <authorList>
            <person name="Manickam N."/>
            <person name="Singh N.K."/>
            <person name="Bajaj A."/>
            <person name="Kumar R.M."/>
            <person name="Kaur G."/>
            <person name="Kaur N."/>
            <person name="Bala M."/>
            <person name="Kumar A."/>
            <person name="Mayilraj S."/>
        </authorList>
    </citation>
    <scope>NUCLEOTIDE SEQUENCE [LARGE SCALE GENOMIC DNA]</scope>
    <source>
        <strain evidence="2 3">IITR-54</strain>
    </source>
</reference>
<dbReference type="InterPro" id="IPR012854">
    <property type="entry name" value="Cu_amine_oxidase-like_N"/>
</dbReference>
<dbReference type="Pfam" id="PF07833">
    <property type="entry name" value="Cu_amine_oxidN1"/>
    <property type="match status" value="1"/>
</dbReference>
<evidence type="ECO:0000259" key="1">
    <source>
        <dbReference type="Pfam" id="PF07833"/>
    </source>
</evidence>
<evidence type="ECO:0000313" key="3">
    <source>
        <dbReference type="Proteomes" id="UP000441354"/>
    </source>
</evidence>
<dbReference type="SUPFAM" id="SSF55383">
    <property type="entry name" value="Copper amine oxidase, domain N"/>
    <property type="match status" value="1"/>
</dbReference>
<evidence type="ECO:0000313" key="2">
    <source>
        <dbReference type="EMBL" id="KAB2335297.1"/>
    </source>
</evidence>
<sequence>MTMWRAFLFIFLILSASISGMLFWQWEAFSELKDPDSSESSNIKQELSVYTKGTELSVYQTISGLTDGEIYEAAVPQKLFNFQCANTDGNPCKAEGEQPYFYSSENGKLNFSYTIPVEKRGSSLLVDQWTVSLADIGISETKIEVTESVNRAGSWMSGLPLQGHIEKEYIDFFSFAGSGDATALYWQAAPLNYYETKAGFNYYADSSIFEQSSFKVISELNDFKRLSIVVTDQHKEFNEDSFIIVNKSITGDALQLKLLTHYFEHKFASLELKENWLADVFIAYSLGKDAQTARGKAVLTEMNEKMTENELDLFFSSVHNEPDALTTEKLDQALTKIMGFRTSFYTLNSKSDEFIPLFYYDDRKLIVNGEEKDNKVIYEGTRRLFPLKETMEYFGYNVQYLPDQETVLIQNKEKSYRFYLNKNIFILNEDNYGLLQNPLTAMYGSIYMEKQWLDSIFNIQIDESASEILIKAAP</sequence>
<organism evidence="2 3">
    <name type="scientific">Bacillus mesophilum</name>
    <dbReference type="NCBI Taxonomy" id="1071718"/>
    <lineage>
        <taxon>Bacteria</taxon>
        <taxon>Bacillati</taxon>
        <taxon>Bacillota</taxon>
        <taxon>Bacilli</taxon>
        <taxon>Bacillales</taxon>
        <taxon>Bacillaceae</taxon>
        <taxon>Bacillus</taxon>
    </lineage>
</organism>
<proteinExistence type="predicted"/>